<sequence>MSIPTLEQFIATSHCLRKTGTWRESVHVFDERTAQAIRAALASGRPLLVRGEPGTGKSQLARAAAKVMGRKFLSHVVDAHTEIQDLWYRFDAVSRLGQAQVLSATAKDKEQEKIDAELDPEQYLSPGILWWAFDWGSAKQHNCKYPLFMPDSDDPGDENRGVVLLLDEIDKADADLPNSLLETLDNGKFTVPWLKKTVGVNCDGEKVCGKKKIRPLVVITTNEDRQLPGAFVRRCMVLDLRLPSGKADLIRELKARAAFHFPKQPREQTCQDRTIRRGKDGHYQGEARFPDDILNEAAEQLYKDRQQANRLGVTPPGQAEYLDILRVLDELAPDDAGEQMRLLRVIKEYALKKYPGMQREDDSDTKSSAGDEEAAE</sequence>
<dbReference type="PANTHER" id="PTHR42759">
    <property type="entry name" value="MOXR FAMILY PROTEIN"/>
    <property type="match status" value="1"/>
</dbReference>
<dbReference type="InterPro" id="IPR050764">
    <property type="entry name" value="CbbQ/NirQ/NorQ/GpvN"/>
</dbReference>
<dbReference type="InterPro" id="IPR011704">
    <property type="entry name" value="ATPase_dyneun-rel_AAA"/>
</dbReference>
<name>A0ABX7X0X5_9GAMM</name>
<dbReference type="InterPro" id="IPR027417">
    <property type="entry name" value="P-loop_NTPase"/>
</dbReference>
<proteinExistence type="predicted"/>
<dbReference type="RefSeq" id="WP_210226361.1">
    <property type="nucleotide sequence ID" value="NZ_CP072800.1"/>
</dbReference>
<gene>
    <name evidence="3" type="ORF">J8380_14965</name>
</gene>
<evidence type="ECO:0000259" key="2">
    <source>
        <dbReference type="SMART" id="SM00382"/>
    </source>
</evidence>
<dbReference type="Pfam" id="PF07728">
    <property type="entry name" value="AAA_5"/>
    <property type="match status" value="1"/>
</dbReference>
<dbReference type="SUPFAM" id="SSF52540">
    <property type="entry name" value="P-loop containing nucleoside triphosphate hydrolases"/>
    <property type="match status" value="1"/>
</dbReference>
<evidence type="ECO:0000313" key="4">
    <source>
        <dbReference type="Proteomes" id="UP000672027"/>
    </source>
</evidence>
<protein>
    <submittedName>
        <fullName evidence="3">MoxR family ATPase</fullName>
    </submittedName>
</protein>
<evidence type="ECO:0000256" key="1">
    <source>
        <dbReference type="SAM" id="MobiDB-lite"/>
    </source>
</evidence>
<feature type="region of interest" description="Disordered" evidence="1">
    <location>
        <begin position="354"/>
        <end position="376"/>
    </location>
</feature>
<evidence type="ECO:0000313" key="3">
    <source>
        <dbReference type="EMBL" id="QTR49520.1"/>
    </source>
</evidence>
<dbReference type="Gene3D" id="3.40.50.300">
    <property type="entry name" value="P-loop containing nucleotide triphosphate hydrolases"/>
    <property type="match status" value="1"/>
</dbReference>
<dbReference type="SMART" id="SM00382">
    <property type="entry name" value="AAA"/>
    <property type="match status" value="1"/>
</dbReference>
<dbReference type="EMBL" id="CP072800">
    <property type="protein sequence ID" value="QTR49520.1"/>
    <property type="molecule type" value="Genomic_DNA"/>
</dbReference>
<keyword evidence="4" id="KW-1185">Reference proteome</keyword>
<reference evidence="3 4" key="1">
    <citation type="submission" date="2021-04" db="EMBL/GenBank/DDBJ databases">
        <title>Genomics, taxonomy and metabolism of representatives of sulfur bacteria of the genus Thiothrix: Thiothrix fructosivorans QT, Thiothrix unzii A1T and three new species, Thiothrix subterranea sp. nov., Thiothrix litoralis sp. nov. and 'Candidatus Thiothrix anitrata' sp. nov.</title>
        <authorList>
            <person name="Ravin N.V."/>
            <person name="Smolyakov D."/>
            <person name="Rudenko T.S."/>
            <person name="Mardanov A.V."/>
            <person name="Beletsky A.V."/>
            <person name="Markov N.D."/>
            <person name="Fomenkov A.I."/>
            <person name="Roberts R.J."/>
            <person name="Karnachuk O.V."/>
            <person name="Novikov A."/>
            <person name="Grabovich M.Y."/>
        </authorList>
    </citation>
    <scope>NUCLEOTIDE SEQUENCE [LARGE SCALE GENOMIC DNA]</scope>
    <source>
        <strain evidence="3 4">A52</strain>
    </source>
</reference>
<dbReference type="InterPro" id="IPR003593">
    <property type="entry name" value="AAA+_ATPase"/>
</dbReference>
<dbReference type="PANTHER" id="PTHR42759:SF1">
    <property type="entry name" value="MAGNESIUM-CHELATASE SUBUNIT CHLD"/>
    <property type="match status" value="1"/>
</dbReference>
<organism evidence="3 4">
    <name type="scientific">Candidatus Thiothrix anitrata</name>
    <dbReference type="NCBI Taxonomy" id="2823902"/>
    <lineage>
        <taxon>Bacteria</taxon>
        <taxon>Pseudomonadati</taxon>
        <taxon>Pseudomonadota</taxon>
        <taxon>Gammaproteobacteria</taxon>
        <taxon>Thiotrichales</taxon>
        <taxon>Thiotrichaceae</taxon>
        <taxon>Thiothrix</taxon>
    </lineage>
</organism>
<feature type="domain" description="AAA+ ATPase" evidence="2">
    <location>
        <begin position="43"/>
        <end position="244"/>
    </location>
</feature>
<dbReference type="Proteomes" id="UP000672027">
    <property type="component" value="Chromosome"/>
</dbReference>
<accession>A0ABX7X0X5</accession>